<keyword evidence="1" id="KW-0732">Signal</keyword>
<dbReference type="Gene3D" id="2.60.40.10">
    <property type="entry name" value="Immunoglobulins"/>
    <property type="match status" value="1"/>
</dbReference>
<dbReference type="EMBL" id="CP060202">
    <property type="protein sequence ID" value="QNH60788.1"/>
    <property type="molecule type" value="Genomic_DNA"/>
</dbReference>
<keyword evidence="3" id="KW-1185">Reference proteome</keyword>
<dbReference type="InterPro" id="IPR026341">
    <property type="entry name" value="T9SS_type_B"/>
</dbReference>
<dbReference type="Proteomes" id="UP000515489">
    <property type="component" value="Chromosome"/>
</dbReference>
<dbReference type="Pfam" id="PF13585">
    <property type="entry name" value="CHU_C"/>
    <property type="match status" value="1"/>
</dbReference>
<feature type="signal peptide" evidence="1">
    <location>
        <begin position="1"/>
        <end position="26"/>
    </location>
</feature>
<accession>A0A7G7W345</accession>
<reference evidence="2 3" key="1">
    <citation type="submission" date="2020-08" db="EMBL/GenBank/DDBJ databases">
        <title>Hymenobacter sp. S2-20-2 genome sequencing.</title>
        <authorList>
            <person name="Jin L."/>
        </authorList>
    </citation>
    <scope>NUCLEOTIDE SEQUENCE [LARGE SCALE GENOMIC DNA]</scope>
    <source>
        <strain evidence="2 3">S2-20-2</strain>
    </source>
</reference>
<dbReference type="NCBIfam" id="TIGR04131">
    <property type="entry name" value="Bac_Flav_CTERM"/>
    <property type="match status" value="1"/>
</dbReference>
<dbReference type="RefSeq" id="WP_185886719.1">
    <property type="nucleotide sequence ID" value="NZ_CP060202.1"/>
</dbReference>
<evidence type="ECO:0000256" key="1">
    <source>
        <dbReference type="SAM" id="SignalP"/>
    </source>
</evidence>
<evidence type="ECO:0000313" key="3">
    <source>
        <dbReference type="Proteomes" id="UP000515489"/>
    </source>
</evidence>
<dbReference type="AlphaFoldDB" id="A0A7G7W345"/>
<gene>
    <name evidence="2" type="ORF">H4317_11360</name>
</gene>
<protein>
    <submittedName>
        <fullName evidence="2">Gliding motility-associated C-terminal domain-containing protein</fullName>
    </submittedName>
</protein>
<organism evidence="2 3">
    <name type="scientific">Hymenobacter sediminicola</name>
    <dbReference type="NCBI Taxonomy" id="2761579"/>
    <lineage>
        <taxon>Bacteria</taxon>
        <taxon>Pseudomonadati</taxon>
        <taxon>Bacteroidota</taxon>
        <taxon>Cytophagia</taxon>
        <taxon>Cytophagales</taxon>
        <taxon>Hymenobacteraceae</taxon>
        <taxon>Hymenobacter</taxon>
    </lineage>
</organism>
<name>A0A7G7W345_9BACT</name>
<dbReference type="InterPro" id="IPR013783">
    <property type="entry name" value="Ig-like_fold"/>
</dbReference>
<evidence type="ECO:0000313" key="2">
    <source>
        <dbReference type="EMBL" id="QNH60788.1"/>
    </source>
</evidence>
<sequence length="655" mass="69991">MRSANYFYLLLLFVGIVLAANSPTLAQPCAATPGQPACTFVAVDVQTNQIVEKLCVGRTVRFDLCSGRQPLVYTYQILPGSAAYPNPCGGPGFLQSPVTYTPTTIGPITVTENGQPCTGCGAGTIYFREFEVFDNPAPAFTTTACSPGFVQVTLPGAPYDSYTVQIGSSVLPAPRGQTITYPVPAGATSITVAGVYSDNALCTRSATQTLPQLATPGPLAIQNITLQGTTAQLTVAPLTAGYRYTVERADFASPTAFQTVTAATPTGLTGFTIPGATAGFYRIRRADDCQQALAVSDPISTLTLTVQAAERRNELAWQLGTNPGSYELTRTPALPPGIVLSPAARTYTDTAVACGITYTYRLTARYPGSVSSVSNEVAVRATATQAPPVPRLLATFDERNRVMLTASVARFPTTGQLTYLRDGTSIGSTPARTRLDSLQTYSPAAAPCYQVRFEDDCNNRSSDSAPFCPAVLAAELADPRGSSVRLLWSKLRGAPATTAQDTLRYRLLVLNPDNTVRNAVAVSSRGTYLDLLPPTDLQAVRYRLEVTGGGLPAPSYSNIASVVRRLEAYVPTAFTPNGDGLNDVLEVKGRFLKTYTFTVVDRNGQEVFRGTDRTQAWDGRIRNEKPVQGAYVWRFEARDAAGQTVVQHGTVTILQ</sequence>
<dbReference type="KEGG" id="hsk:H4317_11360"/>
<proteinExistence type="predicted"/>
<feature type="chain" id="PRO_5029004571" evidence="1">
    <location>
        <begin position="27"/>
        <end position="655"/>
    </location>
</feature>